<feature type="compositionally biased region" description="Pro residues" evidence="1">
    <location>
        <begin position="78"/>
        <end position="92"/>
    </location>
</feature>
<protein>
    <submittedName>
        <fullName evidence="4">NPCBM/NEW2 domain-containing protein</fullName>
    </submittedName>
</protein>
<feature type="domain" description="Glycosyl hydrolase family 98 putative carbohydrate-binding module" evidence="3">
    <location>
        <begin position="140"/>
        <end position="213"/>
    </location>
</feature>
<proteinExistence type="predicted"/>
<evidence type="ECO:0000256" key="2">
    <source>
        <dbReference type="SAM" id="Phobius"/>
    </source>
</evidence>
<keyword evidence="5" id="KW-1185">Reference proteome</keyword>
<dbReference type="EMBL" id="FMCT01000006">
    <property type="protein sequence ID" value="SCF21250.1"/>
    <property type="molecule type" value="Genomic_DNA"/>
</dbReference>
<dbReference type="SUPFAM" id="SSF49785">
    <property type="entry name" value="Galactose-binding domain-like"/>
    <property type="match status" value="1"/>
</dbReference>
<keyword evidence="2" id="KW-1133">Transmembrane helix</keyword>
<feature type="region of interest" description="Disordered" evidence="1">
    <location>
        <begin position="56"/>
        <end position="94"/>
    </location>
</feature>
<keyword evidence="2" id="KW-0812">Transmembrane</keyword>
<keyword evidence="2" id="KW-0472">Membrane</keyword>
<name>A0A1C4YKQ9_9ACTN</name>
<organism evidence="4 5">
    <name type="scientific">Micromonospora carbonacea</name>
    <dbReference type="NCBI Taxonomy" id="47853"/>
    <lineage>
        <taxon>Bacteria</taxon>
        <taxon>Bacillati</taxon>
        <taxon>Actinomycetota</taxon>
        <taxon>Actinomycetes</taxon>
        <taxon>Micromonosporales</taxon>
        <taxon>Micromonosporaceae</taxon>
        <taxon>Micromonospora</taxon>
    </lineage>
</organism>
<dbReference type="Gene3D" id="2.60.120.1060">
    <property type="entry name" value="NPCBM/NEW2 domain"/>
    <property type="match status" value="1"/>
</dbReference>
<dbReference type="InterPro" id="IPR008979">
    <property type="entry name" value="Galactose-bd-like_sf"/>
</dbReference>
<dbReference type="Proteomes" id="UP000183585">
    <property type="component" value="Unassembled WGS sequence"/>
</dbReference>
<evidence type="ECO:0000313" key="5">
    <source>
        <dbReference type="Proteomes" id="UP000183585"/>
    </source>
</evidence>
<sequence>MPSDTPTGTERPPSWLHRVLAMIGVVAVLTVIGLIADLMGIVSFVTGKNGPELVAPASPSAGVTGPPALGVTSTAPPTTAPQPQATPEPPAEPTVTTVYATDLDLLNRASDIDVGSAEIQGAHYGHSVVYRCSVFCNSPRGTVEFNLGGRYRTFEATVGVLDDAQDADQVGYFEVFVDGSPVKKVSATLGKPRSMRIDLPPDAVRLKLLAYRTDTVDNPLQAGANVAGGRSNGLPELAWGDPRLTA</sequence>
<dbReference type="InterPro" id="IPR038637">
    <property type="entry name" value="NPCBM_sf"/>
</dbReference>
<dbReference type="Pfam" id="PF08305">
    <property type="entry name" value="NPCBM"/>
    <property type="match status" value="1"/>
</dbReference>
<evidence type="ECO:0000259" key="3">
    <source>
        <dbReference type="Pfam" id="PF08305"/>
    </source>
</evidence>
<feature type="transmembrane region" description="Helical" evidence="2">
    <location>
        <begin position="20"/>
        <end position="45"/>
    </location>
</feature>
<reference evidence="5" key="1">
    <citation type="submission" date="2016-06" db="EMBL/GenBank/DDBJ databases">
        <authorList>
            <person name="Varghese N."/>
            <person name="Submissions Spin"/>
        </authorList>
    </citation>
    <scope>NUCLEOTIDE SEQUENCE [LARGE SCALE GENOMIC DNA]</scope>
    <source>
        <strain evidence="5">DSM 43168</strain>
    </source>
</reference>
<evidence type="ECO:0000256" key="1">
    <source>
        <dbReference type="SAM" id="MobiDB-lite"/>
    </source>
</evidence>
<dbReference type="AlphaFoldDB" id="A0A1C4YKQ9"/>
<accession>A0A1C4YKQ9</accession>
<gene>
    <name evidence="4" type="ORF">GA0070563_106214</name>
</gene>
<dbReference type="InterPro" id="IPR013222">
    <property type="entry name" value="Glyco_hyd_98_carb-bd"/>
</dbReference>
<evidence type="ECO:0000313" key="4">
    <source>
        <dbReference type="EMBL" id="SCF21250.1"/>
    </source>
</evidence>